<sequence length="755" mass="84068">MDSDVTMDVDIPAVIDETGMCVVNIKSITQRISSMTTEEFNYVSDISSQFLTHFIRLAHCPDANEVKDAAFSMFKLLLNSIFDNDSMKNKFVSYKSTQDLATESSSSKNVGEAIMSVIGPLDPIAILTNILNDGSSEGGGGNDTLSKSIFSVLEGYNPLKLDDLIMLEKCGEEGQGCSACSQLQRTLITSPNEALLYLLRCLNHRRFNFGGNIESARASSTFIKNENNPCVIIVPLRNLLLNCVDATGTLSKISASNGEGTDVLYSDSNEMWVSSLYESVKRLQVHERAYLSQIYAFLIFSRHRQQTGDCIKQFLYTIFARFLYSATEILFCANENASEEVDKGKFLAYIKGWINTSAMSCTLNTMKAYQSWRNEGSSVAPVLNLFSGKWKKHYINSETLAKVGLDIADFICSMANPIKGRSDDITTSGLDSVRSVRQADKYIPYGFVKQHRGSLRILPTGISAHAKQYSNGNNIPCNCFHVLSRIKGGEILGPTTQAVDQATFIKAITPGVVENGTGKIMGLITAYIDKTILGSVLPANDKECKERENKFMEDIIFSKMMIHEESMNHCKTVPPKRMLTNPITTMQRSIAKCFDTRIYALLLLWQRPCVEYSNVSALTASQLELMLSKDPKWAEFITRIFFIMERVNFQLVDAIFKNDGLGVLFSPTNTDAIQKLMDSSINIVFKDWAAATSSSSSTENTTNTVGAKAQYSSELYDILHKIVIEKDMDPACVIQYSHFLCGYVKYLDELLLKML</sequence>
<protein>
    <submittedName>
        <fullName evidence="1">Wsv332-like protein</fullName>
    </submittedName>
</protein>
<evidence type="ECO:0000313" key="1">
    <source>
        <dbReference type="EMBL" id="GBG35567.1"/>
    </source>
</evidence>
<name>A0A401IPN3_9VIRU</name>
<comment type="caution">
    <text evidence="1">The sequence shown here is derived from an EMBL/GenBank/DDBJ whole genome shotgun (WGS) entry which is preliminary data.</text>
</comment>
<proteinExistence type="predicted"/>
<dbReference type="EMBL" id="BFCG01000001">
    <property type="protein sequence ID" value="GBG35567.1"/>
    <property type="molecule type" value="Genomic_DNA"/>
</dbReference>
<accession>A0A401IPN3</accession>
<reference evidence="1" key="1">
    <citation type="journal article" date="2018" name="J. Virol.">
        <title>Crustacean Genome Exploration Reveals the Evolutionary Origin of White Spot Syndrome Virus.</title>
        <authorList>
            <person name="Kawato S."/>
            <person name="Shitara A."/>
            <person name="Wang Y."/>
            <person name="Nozaki R."/>
            <person name="Kondo H."/>
            <person name="Hirono I."/>
        </authorList>
    </citation>
    <scope>NUCLEOTIDE SEQUENCE</scope>
    <source>
        <strain evidence="1">Kochi-1</strain>
    </source>
</reference>
<organism evidence="1">
    <name type="scientific">Sesarmops intermedium nimavirus</name>
    <dbReference type="NCBI Taxonomy" id="2133796"/>
    <lineage>
        <taxon>Viruses</taxon>
        <taxon>Viruses incertae sedis</taxon>
        <taxon>Naldaviricetes</taxon>
        <taxon>Nimaviridae</taxon>
    </lineage>
</organism>